<reference evidence="8" key="1">
    <citation type="journal article" date="2005" name="PLoS Biol.">
        <title>The genomes of Oryza sativa: a history of duplications.</title>
        <authorList>
            <person name="Yu J."/>
            <person name="Wang J."/>
            <person name="Lin W."/>
            <person name="Li S."/>
            <person name="Li H."/>
            <person name="Zhou J."/>
            <person name="Ni P."/>
            <person name="Dong W."/>
            <person name="Hu S."/>
            <person name="Zeng C."/>
            <person name="Zhang J."/>
            <person name="Zhang Y."/>
            <person name="Li R."/>
            <person name="Xu Z."/>
            <person name="Li S."/>
            <person name="Li X."/>
            <person name="Zheng H."/>
            <person name="Cong L."/>
            <person name="Lin L."/>
            <person name="Yin J."/>
            <person name="Geng J."/>
            <person name="Li G."/>
            <person name="Shi J."/>
            <person name="Liu J."/>
            <person name="Lv H."/>
            <person name="Li J."/>
            <person name="Wang J."/>
            <person name="Deng Y."/>
            <person name="Ran L."/>
            <person name="Shi X."/>
            <person name="Wang X."/>
            <person name="Wu Q."/>
            <person name="Li C."/>
            <person name="Ren X."/>
            <person name="Wang J."/>
            <person name="Wang X."/>
            <person name="Li D."/>
            <person name="Liu D."/>
            <person name="Zhang X."/>
            <person name="Ji Z."/>
            <person name="Zhao W."/>
            <person name="Sun Y."/>
            <person name="Zhang Z."/>
            <person name="Bao J."/>
            <person name="Han Y."/>
            <person name="Dong L."/>
            <person name="Ji J."/>
            <person name="Chen P."/>
            <person name="Wu S."/>
            <person name="Liu J."/>
            <person name="Xiao Y."/>
            <person name="Bu D."/>
            <person name="Tan J."/>
            <person name="Yang L."/>
            <person name="Ye C."/>
            <person name="Zhang J."/>
            <person name="Xu J."/>
            <person name="Zhou Y."/>
            <person name="Yu Y."/>
            <person name="Zhang B."/>
            <person name="Zhuang S."/>
            <person name="Wei H."/>
            <person name="Liu B."/>
            <person name="Lei M."/>
            <person name="Yu H."/>
            <person name="Li Y."/>
            <person name="Xu H."/>
            <person name="Wei S."/>
            <person name="He X."/>
            <person name="Fang L."/>
            <person name="Zhang Z."/>
            <person name="Zhang Y."/>
            <person name="Huang X."/>
            <person name="Su Z."/>
            <person name="Tong W."/>
            <person name="Li J."/>
            <person name="Tong Z."/>
            <person name="Li S."/>
            <person name="Ye J."/>
            <person name="Wang L."/>
            <person name="Fang L."/>
            <person name="Lei T."/>
            <person name="Chen C."/>
            <person name="Chen H."/>
            <person name="Xu Z."/>
            <person name="Li H."/>
            <person name="Huang H."/>
            <person name="Zhang F."/>
            <person name="Xu H."/>
            <person name="Li N."/>
            <person name="Zhao C."/>
            <person name="Li S."/>
            <person name="Dong L."/>
            <person name="Huang Y."/>
            <person name="Li L."/>
            <person name="Xi Y."/>
            <person name="Qi Q."/>
            <person name="Li W."/>
            <person name="Zhang B."/>
            <person name="Hu W."/>
            <person name="Zhang Y."/>
            <person name="Tian X."/>
            <person name="Jiao Y."/>
            <person name="Liang X."/>
            <person name="Jin J."/>
            <person name="Gao L."/>
            <person name="Zheng W."/>
            <person name="Hao B."/>
            <person name="Liu S."/>
            <person name="Wang W."/>
            <person name="Yuan L."/>
            <person name="Cao M."/>
            <person name="McDermott J."/>
            <person name="Samudrala R."/>
            <person name="Wang J."/>
            <person name="Wong G.K."/>
            <person name="Yang H."/>
        </authorList>
    </citation>
    <scope>NUCLEOTIDE SEQUENCE [LARGE SCALE GENOMIC DNA]</scope>
</reference>
<dbReference type="GO" id="GO:0004497">
    <property type="term" value="F:monooxygenase activity"/>
    <property type="evidence" value="ECO:0007669"/>
    <property type="project" value="InterPro"/>
</dbReference>
<evidence type="ECO:0000256" key="2">
    <source>
        <dbReference type="ARBA" id="ARBA00022723"/>
    </source>
</evidence>
<dbReference type="SUPFAM" id="SSF81383">
    <property type="entry name" value="F-box domain"/>
    <property type="match status" value="1"/>
</dbReference>
<name>A3C6B6_ORYSJ</name>
<dbReference type="NCBIfam" id="TIGR01640">
    <property type="entry name" value="F_box_assoc_1"/>
    <property type="match status" value="1"/>
</dbReference>
<evidence type="ECO:0000256" key="1">
    <source>
        <dbReference type="ARBA" id="ARBA00010617"/>
    </source>
</evidence>
<reference evidence="8" key="2">
    <citation type="submission" date="2008-12" db="EMBL/GenBank/DDBJ databases">
        <title>Improved gene annotation of the rice (Oryza sativa) genomes.</title>
        <authorList>
            <person name="Wang J."/>
            <person name="Li R."/>
            <person name="Fan W."/>
            <person name="Huang Q."/>
            <person name="Zhang J."/>
            <person name="Zhou Y."/>
            <person name="Hu Y."/>
            <person name="Zi S."/>
            <person name="Li J."/>
            <person name="Ni P."/>
            <person name="Zheng H."/>
            <person name="Zhang Y."/>
            <person name="Zhao M."/>
            <person name="Hao Q."/>
            <person name="McDermott J."/>
            <person name="Samudrala R."/>
            <person name="Kristiansen K."/>
            <person name="Wong G.K.-S."/>
        </authorList>
    </citation>
    <scope>NUCLEOTIDE SEQUENCE</scope>
</reference>
<dbReference type="Pfam" id="PF08268">
    <property type="entry name" value="FBA_3"/>
    <property type="match status" value="1"/>
</dbReference>
<dbReference type="CDD" id="cd22157">
    <property type="entry name" value="F-box_AtFBW1-like"/>
    <property type="match status" value="1"/>
</dbReference>
<evidence type="ECO:0000256" key="4">
    <source>
        <dbReference type="ARBA" id="ARBA00023004"/>
    </source>
</evidence>
<dbReference type="InterPro" id="IPR036047">
    <property type="entry name" value="F-box-like_dom_sf"/>
</dbReference>
<dbReference type="AlphaFoldDB" id="A3C6B6"/>
<dbReference type="GO" id="GO:0016705">
    <property type="term" value="F:oxidoreductase activity, acting on paired donors, with incorporation or reduction of molecular oxygen"/>
    <property type="evidence" value="ECO:0007669"/>
    <property type="project" value="InterPro"/>
</dbReference>
<dbReference type="Gene3D" id="1.20.1280.50">
    <property type="match status" value="1"/>
</dbReference>
<dbReference type="InterPro" id="IPR001810">
    <property type="entry name" value="F-box_dom"/>
</dbReference>
<keyword evidence="3" id="KW-0560">Oxidoreductase</keyword>
<keyword evidence="2" id="KW-0479">Metal-binding</keyword>
<dbReference type="EMBL" id="CM000147">
    <property type="protein sequence ID" value="EAZ16629.1"/>
    <property type="molecule type" value="Genomic_DNA"/>
</dbReference>
<dbReference type="GO" id="GO:0020037">
    <property type="term" value="F:heme binding"/>
    <property type="evidence" value="ECO:0007669"/>
    <property type="project" value="InterPro"/>
</dbReference>
<evidence type="ECO:0000313" key="8">
    <source>
        <dbReference type="EMBL" id="EAZ16629.1"/>
    </source>
</evidence>
<dbReference type="GO" id="GO:0005506">
    <property type="term" value="F:iron ion binding"/>
    <property type="evidence" value="ECO:0007669"/>
    <property type="project" value="InterPro"/>
</dbReference>
<sequence length="666" mass="72631">MSFKALGLTGGVITANPANVEYTLKTNFGNYPKGELAVSMLVDFLGHGIFNSDGEQWLWQQKAASYKFNKRSLRNFVVDTVRFEVVERLLPLLERAERDGRMLDVQDVLECFAFDNICHVAFDEDPACLARGKHGLAPERGVHARVQRRAERRDGPVHVAGQVAVVLQEAVQHGAREAVAGESEEASTPPRPPCKRPRHADHPVLPDDLVVGHILARVPAAAVVRLRAVCRAWRAALTSDHFVRVRRALRTATDDGRPEIVFFAPAAAGGSATAAFYTCKLASDGSGSSAARELVTVGNLPAEDDLVVLTTKPCNGLTLLFQASSSEYYVCNLSTGEHVSLPPYAAAAKPDPYDDGAYGRSSTGLGFDPAAGEHKVVRLYEEEKERGQERCEMYSLVSGGGWRPSAGRVPPGVTRCLEGRSPVFLDGCFYWHMDTARLGAVEASILLGSPPVRVILSLSLATEQFGWIPTPEELAREVSHLAELDGSLCAVVDLRLVAEEYELWTWSGAAAPSSPSASWSRRCRISLTSLERPMRDELGLGLRVLPLCTSPDGKVLLATSRHKVYAYDAGSNRVDTVFSMHHWVDVPVEPALMLNIALHEESVVAVGGGRRRRGDVGRQLKMEVGKSGVVVGKRAGRLDRHPSDPKPEAFQMMKRMIGLAQILFHN</sequence>
<gene>
    <name evidence="8" type="ORF">OsJ_32101</name>
</gene>
<dbReference type="PANTHER" id="PTHR24296">
    <property type="entry name" value="CYTOCHROME P450"/>
    <property type="match status" value="1"/>
</dbReference>
<keyword evidence="4" id="KW-0408">Iron</keyword>
<dbReference type="InterPro" id="IPR017451">
    <property type="entry name" value="F-box-assoc_interact_dom"/>
</dbReference>
<feature type="region of interest" description="Disordered" evidence="5">
    <location>
        <begin position="177"/>
        <end position="201"/>
    </location>
</feature>
<dbReference type="Gene3D" id="1.10.630.10">
    <property type="entry name" value="Cytochrome P450"/>
    <property type="match status" value="1"/>
</dbReference>
<feature type="domain" description="F-box associated beta-propeller type 3" evidence="7">
    <location>
        <begin position="306"/>
        <end position="505"/>
    </location>
</feature>
<accession>A3C6B6</accession>
<evidence type="ECO:0000259" key="6">
    <source>
        <dbReference type="Pfam" id="PF00646"/>
    </source>
</evidence>
<organism evidence="8">
    <name type="scientific">Oryza sativa subsp. japonica</name>
    <name type="common">Rice</name>
    <dbReference type="NCBI Taxonomy" id="39947"/>
    <lineage>
        <taxon>Eukaryota</taxon>
        <taxon>Viridiplantae</taxon>
        <taxon>Streptophyta</taxon>
        <taxon>Embryophyta</taxon>
        <taxon>Tracheophyta</taxon>
        <taxon>Spermatophyta</taxon>
        <taxon>Magnoliopsida</taxon>
        <taxon>Liliopsida</taxon>
        <taxon>Poales</taxon>
        <taxon>Poaceae</taxon>
        <taxon>BOP clade</taxon>
        <taxon>Oryzoideae</taxon>
        <taxon>Oryzeae</taxon>
        <taxon>Oryzinae</taxon>
        <taxon>Oryza</taxon>
        <taxon>Oryza sativa</taxon>
    </lineage>
</organism>
<evidence type="ECO:0000256" key="5">
    <source>
        <dbReference type="SAM" id="MobiDB-lite"/>
    </source>
</evidence>
<evidence type="ECO:0000256" key="3">
    <source>
        <dbReference type="ARBA" id="ARBA00023002"/>
    </source>
</evidence>
<comment type="similarity">
    <text evidence="1">Belongs to the cytochrome P450 family.</text>
</comment>
<dbReference type="Pfam" id="PF00646">
    <property type="entry name" value="F-box"/>
    <property type="match status" value="1"/>
</dbReference>
<proteinExistence type="inferred from homology"/>
<dbReference type="Proteomes" id="UP000007752">
    <property type="component" value="Chromosome 10"/>
</dbReference>
<evidence type="ECO:0000259" key="7">
    <source>
        <dbReference type="Pfam" id="PF08268"/>
    </source>
</evidence>
<feature type="domain" description="F-box" evidence="6">
    <location>
        <begin position="205"/>
        <end position="242"/>
    </location>
</feature>
<protein>
    <submittedName>
        <fullName evidence="8">Uncharacterized protein</fullName>
    </submittedName>
</protein>
<dbReference type="InterPro" id="IPR013187">
    <property type="entry name" value="F-box-assoc_dom_typ3"/>
</dbReference>
<dbReference type="InterPro" id="IPR036396">
    <property type="entry name" value="Cyt_P450_sf"/>
</dbReference>
<dbReference type="SUPFAM" id="SSF48264">
    <property type="entry name" value="Cytochrome P450"/>
    <property type="match status" value="1"/>
</dbReference>